<dbReference type="OrthoDB" id="2430277at2759"/>
<proteinExistence type="predicted"/>
<reference evidence="5" key="1">
    <citation type="journal article" date="2020" name="Stud. Mycol.">
        <title>101 Dothideomycetes genomes: a test case for predicting lifestyles and emergence of pathogens.</title>
        <authorList>
            <person name="Haridas S."/>
            <person name="Albert R."/>
            <person name="Binder M."/>
            <person name="Bloem J."/>
            <person name="Labutti K."/>
            <person name="Salamov A."/>
            <person name="Andreopoulos B."/>
            <person name="Baker S."/>
            <person name="Barry K."/>
            <person name="Bills G."/>
            <person name="Bluhm B."/>
            <person name="Cannon C."/>
            <person name="Castanera R."/>
            <person name="Culley D."/>
            <person name="Daum C."/>
            <person name="Ezra D."/>
            <person name="Gonzalez J."/>
            <person name="Henrissat B."/>
            <person name="Kuo A."/>
            <person name="Liang C."/>
            <person name="Lipzen A."/>
            <person name="Lutzoni F."/>
            <person name="Magnuson J."/>
            <person name="Mondo S."/>
            <person name="Nolan M."/>
            <person name="Ohm R."/>
            <person name="Pangilinan J."/>
            <person name="Park H.-J."/>
            <person name="Ramirez L."/>
            <person name="Alfaro M."/>
            <person name="Sun H."/>
            <person name="Tritt A."/>
            <person name="Yoshinaga Y."/>
            <person name="Zwiers L.-H."/>
            <person name="Turgeon B."/>
            <person name="Goodwin S."/>
            <person name="Spatafora J."/>
            <person name="Crous P."/>
            <person name="Grigoriev I."/>
        </authorList>
    </citation>
    <scope>NUCLEOTIDE SEQUENCE</scope>
    <source>
        <strain evidence="5">CBS 109.77</strain>
    </source>
</reference>
<feature type="non-terminal residue" evidence="5">
    <location>
        <position position="275"/>
    </location>
</feature>
<evidence type="ECO:0000256" key="1">
    <source>
        <dbReference type="ARBA" id="ARBA00004496"/>
    </source>
</evidence>
<keyword evidence="2" id="KW-0963">Cytoplasm</keyword>
<dbReference type="GO" id="GO:0005737">
    <property type="term" value="C:cytoplasm"/>
    <property type="evidence" value="ECO:0007669"/>
    <property type="project" value="UniProtKB-SubCell"/>
</dbReference>
<dbReference type="Pfam" id="PF02205">
    <property type="entry name" value="WH2"/>
    <property type="match status" value="1"/>
</dbReference>
<dbReference type="AlphaFoldDB" id="A0A6A6WYF1"/>
<dbReference type="PROSITE" id="PS51082">
    <property type="entry name" value="WH2"/>
    <property type="match status" value="1"/>
</dbReference>
<evidence type="ECO:0000256" key="2">
    <source>
        <dbReference type="ARBA" id="ARBA00022490"/>
    </source>
</evidence>
<evidence type="ECO:0000313" key="5">
    <source>
        <dbReference type="EMBL" id="KAF2788985.1"/>
    </source>
</evidence>
<feature type="compositionally biased region" description="Pro residues" evidence="3">
    <location>
        <begin position="182"/>
        <end position="200"/>
    </location>
</feature>
<feature type="compositionally biased region" description="Pro residues" evidence="3">
    <location>
        <begin position="1"/>
        <end position="11"/>
    </location>
</feature>
<dbReference type="EMBL" id="MU002171">
    <property type="protein sequence ID" value="KAF2788985.1"/>
    <property type="molecule type" value="Genomic_DNA"/>
</dbReference>
<keyword evidence="6" id="KW-1185">Reference proteome</keyword>
<comment type="subcellular location">
    <subcellularLocation>
        <location evidence="1">Cytoplasm</location>
    </subcellularLocation>
</comment>
<sequence length="275" mass="26860">MPAPPPPPMPPGMGRGAGGPPPPPPMPGMKAPAGKPKAGAGRGALLADISSGARLKKVTVINDRSAPIVGKVSDGPSAPPISGAPPIPGMGRPPAPPSGLAPPVPGRARSNSDTAGDGARDSSAASSGPPQLGGLFAGGMPKLRKAGGVKTGAESSSPYLSDPESSRNSAPKAPRLPRGAAPKPPGAAPPPPGGRPPPNPSIAALRNNLRPSSMVSTHSMPDIGSKPRPPPPIGKKPPMPPPTSRKPSGFAPPPPASPARPPPIPGSGPPPLPPS</sequence>
<name>A0A6A6WYF1_9PLEO</name>
<feature type="compositionally biased region" description="Polar residues" evidence="3">
    <location>
        <begin position="209"/>
        <end position="219"/>
    </location>
</feature>
<protein>
    <recommendedName>
        <fullName evidence="4">WH2 domain-containing protein</fullName>
    </recommendedName>
</protein>
<feature type="compositionally biased region" description="Pro residues" evidence="3">
    <location>
        <begin position="77"/>
        <end position="105"/>
    </location>
</feature>
<feature type="compositionally biased region" description="Pro residues" evidence="3">
    <location>
        <begin position="227"/>
        <end position="275"/>
    </location>
</feature>
<feature type="domain" description="WH2" evidence="4">
    <location>
        <begin position="41"/>
        <end position="58"/>
    </location>
</feature>
<gene>
    <name evidence="5" type="ORF">K505DRAFT_365996</name>
</gene>
<accession>A0A6A6WYF1</accession>
<dbReference type="InterPro" id="IPR005398">
    <property type="entry name" value="Tubby_N"/>
</dbReference>
<feature type="compositionally biased region" description="Low complexity" evidence="3">
    <location>
        <begin position="28"/>
        <end position="39"/>
    </location>
</feature>
<feature type="compositionally biased region" description="Low complexity" evidence="3">
    <location>
        <begin position="112"/>
        <end position="128"/>
    </location>
</feature>
<evidence type="ECO:0000256" key="3">
    <source>
        <dbReference type="SAM" id="MobiDB-lite"/>
    </source>
</evidence>
<evidence type="ECO:0000313" key="6">
    <source>
        <dbReference type="Proteomes" id="UP000799757"/>
    </source>
</evidence>
<evidence type="ECO:0000259" key="4">
    <source>
        <dbReference type="PROSITE" id="PS51082"/>
    </source>
</evidence>
<dbReference type="PRINTS" id="PR01574">
    <property type="entry name" value="TUBBYPROTEIN"/>
</dbReference>
<dbReference type="GO" id="GO:0003779">
    <property type="term" value="F:actin binding"/>
    <property type="evidence" value="ECO:0007669"/>
    <property type="project" value="InterPro"/>
</dbReference>
<organism evidence="5 6">
    <name type="scientific">Melanomma pulvis-pyrius CBS 109.77</name>
    <dbReference type="NCBI Taxonomy" id="1314802"/>
    <lineage>
        <taxon>Eukaryota</taxon>
        <taxon>Fungi</taxon>
        <taxon>Dikarya</taxon>
        <taxon>Ascomycota</taxon>
        <taxon>Pezizomycotina</taxon>
        <taxon>Dothideomycetes</taxon>
        <taxon>Pleosporomycetidae</taxon>
        <taxon>Pleosporales</taxon>
        <taxon>Melanommataceae</taxon>
        <taxon>Melanomma</taxon>
    </lineage>
</organism>
<feature type="region of interest" description="Disordered" evidence="3">
    <location>
        <begin position="1"/>
        <end position="275"/>
    </location>
</feature>
<dbReference type="InterPro" id="IPR003124">
    <property type="entry name" value="WH2_dom"/>
</dbReference>
<feature type="compositionally biased region" description="Low complexity" evidence="3">
    <location>
        <begin position="154"/>
        <end position="163"/>
    </location>
</feature>
<feature type="compositionally biased region" description="Low complexity" evidence="3">
    <location>
        <begin position="170"/>
        <end position="181"/>
    </location>
</feature>
<dbReference type="Proteomes" id="UP000799757">
    <property type="component" value="Unassembled WGS sequence"/>
</dbReference>